<accession>A0ABT4CVT3</accession>
<comment type="subcellular location">
    <subcellularLocation>
        <location evidence="1">Membrane</location>
        <topology evidence="1">Multi-pass membrane protein</topology>
    </subcellularLocation>
</comment>
<dbReference type="NCBIfam" id="TIGR00912">
    <property type="entry name" value="2A0309"/>
    <property type="match status" value="1"/>
</dbReference>
<evidence type="ECO:0000256" key="2">
    <source>
        <dbReference type="ARBA" id="ARBA00007998"/>
    </source>
</evidence>
<dbReference type="PANTHER" id="PTHR34975:SF2">
    <property type="entry name" value="SPORE GERMINATION PROTEIN A2"/>
    <property type="match status" value="1"/>
</dbReference>
<feature type="transmembrane region" description="Helical" evidence="8">
    <location>
        <begin position="142"/>
        <end position="164"/>
    </location>
</feature>
<feature type="transmembrane region" description="Helical" evidence="8">
    <location>
        <begin position="69"/>
        <end position="91"/>
    </location>
</feature>
<feature type="transmembrane region" description="Helical" evidence="8">
    <location>
        <begin position="266"/>
        <end position="286"/>
    </location>
</feature>
<evidence type="ECO:0000256" key="7">
    <source>
        <dbReference type="ARBA" id="ARBA00023136"/>
    </source>
</evidence>
<dbReference type="InterPro" id="IPR004761">
    <property type="entry name" value="Spore_GerAB"/>
</dbReference>
<evidence type="ECO:0000313" key="10">
    <source>
        <dbReference type="Proteomes" id="UP001078443"/>
    </source>
</evidence>
<evidence type="ECO:0000256" key="1">
    <source>
        <dbReference type="ARBA" id="ARBA00004141"/>
    </source>
</evidence>
<feature type="transmembrane region" description="Helical" evidence="8">
    <location>
        <begin position="36"/>
        <end position="57"/>
    </location>
</feature>
<comment type="caution">
    <text evidence="9">The sequence shown here is derived from an EMBL/GenBank/DDBJ whole genome shotgun (WGS) entry which is preliminary data.</text>
</comment>
<evidence type="ECO:0000256" key="3">
    <source>
        <dbReference type="ARBA" id="ARBA00022448"/>
    </source>
</evidence>
<keyword evidence="3" id="KW-0813">Transport</keyword>
<gene>
    <name evidence="9" type="ORF">OW763_01815</name>
</gene>
<name>A0ABT4CVT3_9CLOT</name>
<feature type="transmembrane region" description="Helical" evidence="8">
    <location>
        <begin position="307"/>
        <end position="326"/>
    </location>
</feature>
<proteinExistence type="inferred from homology"/>
<keyword evidence="7 8" id="KW-0472">Membrane</keyword>
<dbReference type="EMBL" id="JAPQER010000001">
    <property type="protein sequence ID" value="MCY6483090.1"/>
    <property type="molecule type" value="Genomic_DNA"/>
</dbReference>
<feature type="transmembrane region" description="Helical" evidence="8">
    <location>
        <begin position="103"/>
        <end position="130"/>
    </location>
</feature>
<dbReference type="PANTHER" id="PTHR34975">
    <property type="entry name" value="SPORE GERMINATION PROTEIN A2"/>
    <property type="match status" value="1"/>
</dbReference>
<feature type="transmembrane region" description="Helical" evidence="8">
    <location>
        <begin position="184"/>
        <end position="204"/>
    </location>
</feature>
<feature type="transmembrane region" description="Helical" evidence="8">
    <location>
        <begin position="216"/>
        <end position="246"/>
    </location>
</feature>
<evidence type="ECO:0000256" key="8">
    <source>
        <dbReference type="SAM" id="Phobius"/>
    </source>
</evidence>
<organism evidence="9 10">
    <name type="scientific">Clostridium aestuarii</name>
    <dbReference type="NCBI Taxonomy" id="338193"/>
    <lineage>
        <taxon>Bacteria</taxon>
        <taxon>Bacillati</taxon>
        <taxon>Bacillota</taxon>
        <taxon>Clostridia</taxon>
        <taxon>Eubacteriales</taxon>
        <taxon>Clostridiaceae</taxon>
        <taxon>Clostridium</taxon>
    </lineage>
</organism>
<dbReference type="Pfam" id="PF03845">
    <property type="entry name" value="Spore_permease"/>
    <property type="match status" value="1"/>
</dbReference>
<feature type="transmembrane region" description="Helical" evidence="8">
    <location>
        <begin position="332"/>
        <end position="352"/>
    </location>
</feature>
<evidence type="ECO:0000256" key="5">
    <source>
        <dbReference type="ARBA" id="ARBA00022692"/>
    </source>
</evidence>
<feature type="transmembrane region" description="Helical" evidence="8">
    <location>
        <begin position="12"/>
        <end position="30"/>
    </location>
</feature>
<sequence length="361" mass="41004">MNKEVISNKQGISLIIMFSSGTSSLAAFGLDAKQDFWLVIILSIFMALLTALIYSHLYYTFPGKNLFDILEICFGKFIGKIFMIIFIYFFFEEGTFILINFSQFINLAALSNTPLIVLTLSIMILCIYAVKNGVNLMSKWTASMVSYFICFIIISLLLLIPYMHINNILPILSNGIKPVLKTSFSTFTWPFGELLVFTMVFSVFESKESSYKIYIIGLLIGGTLALLTSLVNVLVLGVNAASIYYYPTYATMKRIDLGYFLESIEPVIGTIYTFGAFIKISIYLLATSKGIAKIFECNNYDFAVIPTGLLMVVLSYFGFTSIMNFWEYNNNIWIYYAFMLEMIFPITILVLAEIKNRKVYT</sequence>
<evidence type="ECO:0000256" key="4">
    <source>
        <dbReference type="ARBA" id="ARBA00022544"/>
    </source>
</evidence>
<comment type="similarity">
    <text evidence="2">Belongs to the amino acid-polyamine-organocation (APC) superfamily. Spore germination protein (SGP) (TC 2.A.3.9) family.</text>
</comment>
<dbReference type="Proteomes" id="UP001078443">
    <property type="component" value="Unassembled WGS sequence"/>
</dbReference>
<keyword evidence="5 8" id="KW-0812">Transmembrane</keyword>
<keyword evidence="6 8" id="KW-1133">Transmembrane helix</keyword>
<reference evidence="9" key="1">
    <citation type="submission" date="2022-12" db="EMBL/GenBank/DDBJ databases">
        <authorList>
            <person name="Wang J."/>
        </authorList>
    </citation>
    <scope>NUCLEOTIDE SEQUENCE</scope>
    <source>
        <strain evidence="9">HY-45-18</strain>
    </source>
</reference>
<keyword evidence="4" id="KW-0309">Germination</keyword>
<evidence type="ECO:0000313" key="9">
    <source>
        <dbReference type="EMBL" id="MCY6483090.1"/>
    </source>
</evidence>
<evidence type="ECO:0000256" key="6">
    <source>
        <dbReference type="ARBA" id="ARBA00022989"/>
    </source>
</evidence>
<protein>
    <submittedName>
        <fullName evidence="9">Endospore germination permease</fullName>
    </submittedName>
</protein>
<keyword evidence="10" id="KW-1185">Reference proteome</keyword>
<dbReference type="RefSeq" id="WP_268039352.1">
    <property type="nucleotide sequence ID" value="NZ_JAPQER010000001.1"/>
</dbReference>